<sequence length="124" mass="14994">MYFRLRNKKQDIKQFEIKLFENLNLIRNIIVEAFLVVTATLEAVFIEGFCKERLNKIHQYQLFKKKAKSLVDLNFNQSTYLQPKMNFLFYRILYVSLFIYHAFYAILCKIINHINYSLTSEFCN</sequence>
<evidence type="ECO:0000313" key="3">
    <source>
        <dbReference type="Proteomes" id="UP000276133"/>
    </source>
</evidence>
<proteinExistence type="predicted"/>
<reference evidence="2 3" key="1">
    <citation type="journal article" date="2018" name="Sci. Rep.">
        <title>Genomic signatures of local adaptation to the degree of environmental predictability in rotifers.</title>
        <authorList>
            <person name="Franch-Gras L."/>
            <person name="Hahn C."/>
            <person name="Garcia-Roger E.M."/>
            <person name="Carmona M.J."/>
            <person name="Serra M."/>
            <person name="Gomez A."/>
        </authorList>
    </citation>
    <scope>NUCLEOTIDE SEQUENCE [LARGE SCALE GENOMIC DNA]</scope>
    <source>
        <strain evidence="2">HYR1</strain>
    </source>
</reference>
<comment type="caution">
    <text evidence="2">The sequence shown here is derived from an EMBL/GenBank/DDBJ whole genome shotgun (WGS) entry which is preliminary data.</text>
</comment>
<accession>A0A3M7PJJ0</accession>
<evidence type="ECO:0000313" key="2">
    <source>
        <dbReference type="EMBL" id="RMZ99239.1"/>
    </source>
</evidence>
<keyword evidence="3" id="KW-1185">Reference proteome</keyword>
<dbReference type="AlphaFoldDB" id="A0A3M7PJJ0"/>
<feature type="transmembrane region" description="Helical" evidence="1">
    <location>
        <begin position="88"/>
        <end position="107"/>
    </location>
</feature>
<keyword evidence="1" id="KW-0812">Transmembrane</keyword>
<dbReference type="EMBL" id="REGN01010343">
    <property type="protein sequence ID" value="RMZ99239.1"/>
    <property type="molecule type" value="Genomic_DNA"/>
</dbReference>
<dbReference type="Proteomes" id="UP000276133">
    <property type="component" value="Unassembled WGS sequence"/>
</dbReference>
<evidence type="ECO:0008006" key="4">
    <source>
        <dbReference type="Google" id="ProtNLM"/>
    </source>
</evidence>
<keyword evidence="1" id="KW-0472">Membrane</keyword>
<keyword evidence="1" id="KW-1133">Transmembrane helix</keyword>
<organism evidence="2 3">
    <name type="scientific">Brachionus plicatilis</name>
    <name type="common">Marine rotifer</name>
    <name type="synonym">Brachionus muelleri</name>
    <dbReference type="NCBI Taxonomy" id="10195"/>
    <lineage>
        <taxon>Eukaryota</taxon>
        <taxon>Metazoa</taxon>
        <taxon>Spiralia</taxon>
        <taxon>Gnathifera</taxon>
        <taxon>Rotifera</taxon>
        <taxon>Eurotatoria</taxon>
        <taxon>Monogononta</taxon>
        <taxon>Pseudotrocha</taxon>
        <taxon>Ploima</taxon>
        <taxon>Brachionidae</taxon>
        <taxon>Brachionus</taxon>
    </lineage>
</organism>
<protein>
    <recommendedName>
        <fullName evidence="4">Transmembrane protein</fullName>
    </recommendedName>
</protein>
<evidence type="ECO:0000256" key="1">
    <source>
        <dbReference type="SAM" id="Phobius"/>
    </source>
</evidence>
<name>A0A3M7PJJ0_BRAPC</name>
<gene>
    <name evidence="2" type="ORF">BpHYR1_017473</name>
</gene>